<dbReference type="GO" id="GO:0003677">
    <property type="term" value="F:DNA binding"/>
    <property type="evidence" value="ECO:0007669"/>
    <property type="project" value="InterPro"/>
</dbReference>
<dbReference type="GO" id="GO:0004803">
    <property type="term" value="F:transposase activity"/>
    <property type="evidence" value="ECO:0007669"/>
    <property type="project" value="InterPro"/>
</dbReference>
<evidence type="ECO:0000313" key="3">
    <source>
        <dbReference type="Proteomes" id="UP000011754"/>
    </source>
</evidence>
<dbReference type="AlphaFoldDB" id="M3EQN0"/>
<dbReference type="InterPro" id="IPR002559">
    <property type="entry name" value="Transposase_11"/>
</dbReference>
<proteinExistence type="predicted"/>
<feature type="domain" description="Transposase IS4-like" evidence="1">
    <location>
        <begin position="25"/>
        <end position="145"/>
    </location>
</feature>
<dbReference type="GO" id="GO:0006313">
    <property type="term" value="P:DNA transposition"/>
    <property type="evidence" value="ECO:0007669"/>
    <property type="project" value="InterPro"/>
</dbReference>
<dbReference type="Proteomes" id="UP000011754">
    <property type="component" value="Unassembled WGS sequence"/>
</dbReference>
<reference evidence="2 3" key="1">
    <citation type="submission" date="2013-01" db="EMBL/GenBank/DDBJ databases">
        <authorList>
            <person name="Harkins D.M."/>
            <person name="Durkin A.S."/>
            <person name="Brinkac L.M."/>
            <person name="Haft D.H."/>
            <person name="Selengut J.D."/>
            <person name="Sanka R."/>
            <person name="DePew J."/>
            <person name="Purushe J."/>
            <person name="Hartskeerl R.A."/>
            <person name="Ahmed A."/>
            <person name="van der Linden H."/>
            <person name="Goris M.G.A."/>
            <person name="Vinetz J.M."/>
            <person name="Sutton G.G."/>
            <person name="Nierman W.C."/>
            <person name="Fouts D.E."/>
        </authorList>
    </citation>
    <scope>NUCLEOTIDE SEQUENCE [LARGE SCALE GENOMIC DNA]</scope>
    <source>
        <strain evidence="2 3">TE 1992</strain>
    </source>
</reference>
<comment type="caution">
    <text evidence="2">The sequence shown here is derived from an EMBL/GenBank/DDBJ whole genome shotgun (WGS) entry which is preliminary data.</text>
</comment>
<evidence type="ECO:0000259" key="1">
    <source>
        <dbReference type="Pfam" id="PF01609"/>
    </source>
</evidence>
<name>M3EQN0_LEPIR</name>
<dbReference type="Pfam" id="PF01609">
    <property type="entry name" value="DDE_Tnp_1"/>
    <property type="match status" value="1"/>
</dbReference>
<gene>
    <name evidence="2" type="ORF">LEP1GSC067_3168</name>
</gene>
<evidence type="ECO:0000313" key="2">
    <source>
        <dbReference type="EMBL" id="EMF40667.1"/>
    </source>
</evidence>
<accession>M3EQN0</accession>
<organism evidence="2 3">
    <name type="scientific">Leptospira interrogans serovar Lora str. TE 1992</name>
    <dbReference type="NCBI Taxonomy" id="1193028"/>
    <lineage>
        <taxon>Bacteria</taxon>
        <taxon>Pseudomonadati</taxon>
        <taxon>Spirochaetota</taxon>
        <taxon>Spirochaetia</taxon>
        <taxon>Leptospirales</taxon>
        <taxon>Leptospiraceae</taxon>
        <taxon>Leptospira</taxon>
    </lineage>
</organism>
<protein>
    <recommendedName>
        <fullName evidence="1">Transposase IS4-like domain-containing protein</fullName>
    </recommendedName>
</protein>
<sequence length="180" mass="20397">MFESLNEIFVNSYYKNVTNCKTHKGYVVAACDAIGISLPKTKEFVKDFGCVKNQLGESETPNANSSIIFDIYNDIILSSTIGPHRTSERSMALNHIEKLRSLSVLQNKKLILLFDSGYPSMELIGKLMANGIHFIIRSNTRWLKKAKIAGKYKRVVEKSILHLFSISWKRSIEAVLLIEL</sequence>
<dbReference type="EMBL" id="AKWW02000072">
    <property type="protein sequence ID" value="EMF40667.1"/>
    <property type="molecule type" value="Genomic_DNA"/>
</dbReference>